<name>A0A7W0DPL2_9ACTN</name>
<protein>
    <submittedName>
        <fullName evidence="1">Uncharacterized protein</fullName>
    </submittedName>
</protein>
<evidence type="ECO:0000313" key="2">
    <source>
        <dbReference type="Proteomes" id="UP000545761"/>
    </source>
</evidence>
<dbReference type="Proteomes" id="UP000545761">
    <property type="component" value="Unassembled WGS sequence"/>
</dbReference>
<comment type="caution">
    <text evidence="1">The sequence shown here is derived from an EMBL/GenBank/DDBJ whole genome shotgun (WGS) entry which is preliminary data.</text>
</comment>
<organism evidence="1 2">
    <name type="scientific">Streptomyces himalayensis subsp. himalayensis</name>
    <dbReference type="NCBI Taxonomy" id="2756131"/>
    <lineage>
        <taxon>Bacteria</taxon>
        <taxon>Bacillati</taxon>
        <taxon>Actinomycetota</taxon>
        <taxon>Actinomycetes</taxon>
        <taxon>Kitasatosporales</taxon>
        <taxon>Streptomycetaceae</taxon>
        <taxon>Streptomyces</taxon>
        <taxon>Streptomyces himalayensis</taxon>
    </lineage>
</organism>
<sequence length="53" mass="5206">MSDPCAPCGGAPFDDTILLVSALAANAVRHGPVPEWDFEVAALVGAAEGAAGP</sequence>
<dbReference type="RefSeq" id="WP_181659872.1">
    <property type="nucleotide sequence ID" value="NZ_JACEHE010000016.1"/>
</dbReference>
<proteinExistence type="predicted"/>
<dbReference type="AlphaFoldDB" id="A0A7W0DPL2"/>
<dbReference type="EMBL" id="JACEHE010000016">
    <property type="protein sequence ID" value="MBA2948929.1"/>
    <property type="molecule type" value="Genomic_DNA"/>
</dbReference>
<reference evidence="1 2" key="1">
    <citation type="submission" date="2020-07" db="EMBL/GenBank/DDBJ databases">
        <title>Streptomyces isolated from Indian soil.</title>
        <authorList>
            <person name="Mandal S."/>
            <person name="Maiti P.K."/>
        </authorList>
    </citation>
    <scope>NUCLEOTIDE SEQUENCE [LARGE SCALE GENOMIC DNA]</scope>
    <source>
        <strain evidence="1 2">PSKA28</strain>
    </source>
</reference>
<evidence type="ECO:0000313" key="1">
    <source>
        <dbReference type="EMBL" id="MBA2948929.1"/>
    </source>
</evidence>
<accession>A0A7W0DPL2</accession>
<gene>
    <name evidence="1" type="ORF">H1D24_24710</name>
</gene>